<gene>
    <name evidence="2" type="ORF">LPW39_14575</name>
</gene>
<sequence length="152" mass="16484">MNSSLDTAALAKFAGLDSLASQTAMCTHARTYRDLLGFLPHRVESRLNFTGGLDSQMLNLQERMRTHAMSTPHIDPKTVQLMLFGMLLMDGNDAAETHAIASRRAGADWPELQAVINLCFLFRGLPAANRGADILVRVAGRESRAAGSDDAV</sequence>
<protein>
    <submittedName>
        <fullName evidence="2">Carboxymuconolactone decarboxylase family protein</fullName>
    </submittedName>
</protein>
<reference evidence="2 3" key="1">
    <citation type="submission" date="2021-11" db="EMBL/GenBank/DDBJ databases">
        <title>Genome sequence.</title>
        <authorList>
            <person name="Sun Q."/>
        </authorList>
    </citation>
    <scope>NUCLEOTIDE SEQUENCE [LARGE SCALE GENOMIC DNA]</scope>
    <source>
        <strain evidence="2 3">KCTC 12005</strain>
    </source>
</reference>
<keyword evidence="3" id="KW-1185">Reference proteome</keyword>
<evidence type="ECO:0000259" key="1">
    <source>
        <dbReference type="Pfam" id="PF02627"/>
    </source>
</evidence>
<evidence type="ECO:0000313" key="2">
    <source>
        <dbReference type="EMBL" id="MCD2166345.1"/>
    </source>
</evidence>
<dbReference type="Pfam" id="PF02627">
    <property type="entry name" value="CMD"/>
    <property type="match status" value="1"/>
</dbReference>
<dbReference type="SUPFAM" id="SSF69118">
    <property type="entry name" value="AhpD-like"/>
    <property type="match status" value="1"/>
</dbReference>
<dbReference type="GO" id="GO:0051920">
    <property type="term" value="F:peroxiredoxin activity"/>
    <property type="evidence" value="ECO:0007669"/>
    <property type="project" value="InterPro"/>
</dbReference>
<comment type="caution">
    <text evidence="2">The sequence shown here is derived from an EMBL/GenBank/DDBJ whole genome shotgun (WGS) entry which is preliminary data.</text>
</comment>
<dbReference type="AlphaFoldDB" id="A0AAW4XY70"/>
<organism evidence="2 3">
    <name type="scientific">Comamonas koreensis</name>
    <dbReference type="NCBI Taxonomy" id="160825"/>
    <lineage>
        <taxon>Bacteria</taxon>
        <taxon>Pseudomonadati</taxon>
        <taxon>Pseudomonadota</taxon>
        <taxon>Betaproteobacteria</taxon>
        <taxon>Burkholderiales</taxon>
        <taxon>Comamonadaceae</taxon>
        <taxon>Comamonas</taxon>
    </lineage>
</organism>
<dbReference type="Proteomes" id="UP001199260">
    <property type="component" value="Unassembled WGS sequence"/>
</dbReference>
<feature type="domain" description="Carboxymuconolactone decarboxylase-like" evidence="1">
    <location>
        <begin position="60"/>
        <end position="134"/>
    </location>
</feature>
<name>A0AAW4XY70_9BURK</name>
<proteinExistence type="predicted"/>
<dbReference type="EMBL" id="JAJNCT010000020">
    <property type="protein sequence ID" value="MCD2166345.1"/>
    <property type="molecule type" value="Genomic_DNA"/>
</dbReference>
<dbReference type="Gene3D" id="1.20.1290.10">
    <property type="entry name" value="AhpD-like"/>
    <property type="match status" value="1"/>
</dbReference>
<dbReference type="RefSeq" id="WP_230776348.1">
    <property type="nucleotide sequence ID" value="NZ_JAJNCT010000020.1"/>
</dbReference>
<dbReference type="InterPro" id="IPR029032">
    <property type="entry name" value="AhpD-like"/>
</dbReference>
<evidence type="ECO:0000313" key="3">
    <source>
        <dbReference type="Proteomes" id="UP001199260"/>
    </source>
</evidence>
<accession>A0AAW4XY70</accession>
<dbReference type="InterPro" id="IPR003779">
    <property type="entry name" value="CMD-like"/>
</dbReference>